<dbReference type="GO" id="GO:0008821">
    <property type="term" value="F:crossover junction DNA endonuclease activity"/>
    <property type="evidence" value="ECO:0007669"/>
    <property type="project" value="TreeGrafter"/>
</dbReference>
<sequence>MELYVHGFPSDVAALRFEWAWQHPAASRRLQDAKPRPLPGEQPIAFALRMLPRLLWATPCYHLRWLCSSPCPTLCPVPPPHVVVETDPGGPRPRPWKWPTPPLATPSVCTLCLEPCEGPTLRCPQPGCHACCHARCLAPHFLGAEQNELLPLDGTCPR</sequence>
<dbReference type="Gene3D" id="3.30.40.10">
    <property type="entry name" value="Zinc/RING finger domain, C3HC4 (zinc finger)"/>
    <property type="match status" value="1"/>
</dbReference>
<keyword evidence="2" id="KW-0378">Hydrolase</keyword>
<accession>A0A7K9YFN6</accession>
<comment type="caution">
    <text evidence="2">The sequence shown here is derived from an EMBL/GenBank/DDBJ whole genome shotgun (WGS) entry which is preliminary data.</text>
</comment>
<dbReference type="Pfam" id="PF21202">
    <property type="entry name" value="SLX1_C"/>
    <property type="match status" value="1"/>
</dbReference>
<proteinExistence type="predicted"/>
<dbReference type="EMBL" id="VXAB01004715">
    <property type="protein sequence ID" value="NXJ07840.1"/>
    <property type="molecule type" value="Genomic_DNA"/>
</dbReference>
<feature type="domain" description="Structure-specific endonuclease subunit SLX1 C-terminal" evidence="1">
    <location>
        <begin position="109"/>
        <end position="158"/>
    </location>
</feature>
<dbReference type="InterPro" id="IPR048749">
    <property type="entry name" value="SLX1_C"/>
</dbReference>
<name>A0A7K9YFN6_9GALL</name>
<keyword evidence="3" id="KW-1185">Reference proteome</keyword>
<evidence type="ECO:0000313" key="2">
    <source>
        <dbReference type="EMBL" id="NXJ07840.1"/>
    </source>
</evidence>
<feature type="non-terminal residue" evidence="2">
    <location>
        <position position="1"/>
    </location>
</feature>
<gene>
    <name evidence="2" type="primary">Slx1b</name>
    <name evidence="2" type="ORF">ODOGUJ_R11631</name>
</gene>
<feature type="non-terminal residue" evidence="2">
    <location>
        <position position="158"/>
    </location>
</feature>
<dbReference type="GO" id="GO:0033557">
    <property type="term" value="C:Slx1-Slx4 complex"/>
    <property type="evidence" value="ECO:0007669"/>
    <property type="project" value="TreeGrafter"/>
</dbReference>
<protein>
    <submittedName>
        <fullName evidence="2">SLX1 endonuclease</fullName>
    </submittedName>
</protein>
<dbReference type="PANTHER" id="PTHR20208">
    <property type="entry name" value="STRUCTURE-SPECIFIC ENDONUCLEASE SUBUNIT SLX1"/>
    <property type="match status" value="1"/>
</dbReference>
<evidence type="ECO:0000313" key="3">
    <source>
        <dbReference type="Proteomes" id="UP000522663"/>
    </source>
</evidence>
<dbReference type="PANTHER" id="PTHR20208:SF10">
    <property type="entry name" value="STRUCTURE-SPECIFIC ENDONUCLEASE SUBUNIT SLX1"/>
    <property type="match status" value="1"/>
</dbReference>
<dbReference type="Proteomes" id="UP000522663">
    <property type="component" value="Unassembled WGS sequence"/>
</dbReference>
<evidence type="ECO:0000259" key="1">
    <source>
        <dbReference type="Pfam" id="PF21202"/>
    </source>
</evidence>
<keyword evidence="2" id="KW-0255">Endonuclease</keyword>
<dbReference type="GO" id="GO:0000724">
    <property type="term" value="P:double-strand break repair via homologous recombination"/>
    <property type="evidence" value="ECO:0007669"/>
    <property type="project" value="TreeGrafter"/>
</dbReference>
<dbReference type="InterPro" id="IPR013083">
    <property type="entry name" value="Znf_RING/FYVE/PHD"/>
</dbReference>
<dbReference type="InterPro" id="IPR050381">
    <property type="entry name" value="SLX1_endonuclease"/>
</dbReference>
<dbReference type="GO" id="GO:0017108">
    <property type="term" value="F:5'-flap endonuclease activity"/>
    <property type="evidence" value="ECO:0007669"/>
    <property type="project" value="TreeGrafter"/>
</dbReference>
<dbReference type="AlphaFoldDB" id="A0A7K9YFN6"/>
<keyword evidence="2" id="KW-0540">Nuclease</keyword>
<reference evidence="2 3" key="1">
    <citation type="submission" date="2019-09" db="EMBL/GenBank/DDBJ databases">
        <title>Bird 10,000 Genomes (B10K) Project - Family phase.</title>
        <authorList>
            <person name="Zhang G."/>
        </authorList>
    </citation>
    <scope>NUCLEOTIDE SEQUENCE [LARGE SCALE GENOMIC DNA]</scope>
    <source>
        <strain evidence="2">B10K-DU-001-53</strain>
        <tissue evidence="2">Muscle</tissue>
    </source>
</reference>
<organism evidence="2 3">
    <name type="scientific">Odontophorus gujanensis</name>
    <name type="common">marbled wood quail</name>
    <dbReference type="NCBI Taxonomy" id="886794"/>
    <lineage>
        <taxon>Eukaryota</taxon>
        <taxon>Metazoa</taxon>
        <taxon>Chordata</taxon>
        <taxon>Craniata</taxon>
        <taxon>Vertebrata</taxon>
        <taxon>Euteleostomi</taxon>
        <taxon>Archelosauria</taxon>
        <taxon>Archosauria</taxon>
        <taxon>Dinosauria</taxon>
        <taxon>Saurischia</taxon>
        <taxon>Theropoda</taxon>
        <taxon>Coelurosauria</taxon>
        <taxon>Aves</taxon>
        <taxon>Neognathae</taxon>
        <taxon>Galloanserae</taxon>
        <taxon>Galliformes</taxon>
        <taxon>Odontophoridae</taxon>
        <taxon>Odontophorus</taxon>
    </lineage>
</organism>
<dbReference type="OrthoDB" id="24645at2759"/>